<evidence type="ECO:0008006" key="3">
    <source>
        <dbReference type="Google" id="ProtNLM"/>
    </source>
</evidence>
<organism evidence="1 2">
    <name type="scientific">Rhizophagus clarus</name>
    <dbReference type="NCBI Taxonomy" id="94130"/>
    <lineage>
        <taxon>Eukaryota</taxon>
        <taxon>Fungi</taxon>
        <taxon>Fungi incertae sedis</taxon>
        <taxon>Mucoromycota</taxon>
        <taxon>Glomeromycotina</taxon>
        <taxon>Glomeromycetes</taxon>
        <taxon>Glomerales</taxon>
        <taxon>Glomeraceae</taxon>
        <taxon>Rhizophagus</taxon>
    </lineage>
</organism>
<reference evidence="1 2" key="1">
    <citation type="submission" date="2017-11" db="EMBL/GenBank/DDBJ databases">
        <title>The genome of Rhizophagus clarus HR1 reveals common genetic basis of auxotrophy among arbuscular mycorrhizal fungi.</title>
        <authorList>
            <person name="Kobayashi Y."/>
        </authorList>
    </citation>
    <scope>NUCLEOTIDE SEQUENCE [LARGE SCALE GENOMIC DNA]</scope>
    <source>
        <strain evidence="1 2">HR1</strain>
    </source>
</reference>
<proteinExistence type="predicted"/>
<accession>A0A2Z6RI78</accession>
<evidence type="ECO:0000313" key="2">
    <source>
        <dbReference type="Proteomes" id="UP000247702"/>
    </source>
</evidence>
<dbReference type="InterPro" id="IPR011009">
    <property type="entry name" value="Kinase-like_dom_sf"/>
</dbReference>
<dbReference type="Proteomes" id="UP000247702">
    <property type="component" value="Unassembled WGS sequence"/>
</dbReference>
<evidence type="ECO:0000313" key="1">
    <source>
        <dbReference type="EMBL" id="GBC01761.1"/>
    </source>
</evidence>
<dbReference type="AlphaFoldDB" id="A0A2Z6RI78"/>
<sequence length="357" mass="41868">MSPSQCERCGEYYDDDLNAEFEWCKPCLINNSNDIVFEWIPYNQFYNIIEVAKGDSSKVNSAICKNGPLSYSYLKKKLTRVSGKKVALKYLLNIQNNTNKFLNEAKTYSVNCSNNILKIYGISQNPHTKDYIMVLHNKYFEKYCKICCSTRIEHNWCNSCNINLIRKKFINCNSGNKEIDDYIRETQLNINNPYNIVFEWIPYDQFGNINEIGKDNTYAVYSAIWKDGPLYYEYMAGWAREPNKKVILKCLQNAINEFFLNEVKTYSINYDDDNLIYGISQNPSTRVYVMIIQDKYHEKCVKNGKIDNFIQEMRANNKPDNINFEFISYNQFNDITYIAEGGFSKVYSAIWKDGPLY</sequence>
<gene>
    <name evidence="1" type="ORF">RclHR1_04320002</name>
</gene>
<dbReference type="Gene3D" id="1.10.510.10">
    <property type="entry name" value="Transferase(Phosphotransferase) domain 1"/>
    <property type="match status" value="1"/>
</dbReference>
<dbReference type="SUPFAM" id="SSF56112">
    <property type="entry name" value="Protein kinase-like (PK-like)"/>
    <property type="match status" value="1"/>
</dbReference>
<name>A0A2Z6RI78_9GLOM</name>
<protein>
    <recommendedName>
        <fullName evidence="3">Protein kinase domain-containing protein</fullName>
    </recommendedName>
</protein>
<keyword evidence="2" id="KW-1185">Reference proteome</keyword>
<comment type="caution">
    <text evidence="1">The sequence shown here is derived from an EMBL/GenBank/DDBJ whole genome shotgun (WGS) entry which is preliminary data.</text>
</comment>
<dbReference type="EMBL" id="BEXD01003691">
    <property type="protein sequence ID" value="GBC01761.1"/>
    <property type="molecule type" value="Genomic_DNA"/>
</dbReference>